<dbReference type="InterPro" id="IPR036390">
    <property type="entry name" value="WH_DNA-bd_sf"/>
</dbReference>
<name>A0A0M4LIT6_BIFLI</name>
<accession>A0A0M4LIT6</accession>
<evidence type="ECO:0000313" key="3">
    <source>
        <dbReference type="Proteomes" id="UP000067206"/>
    </source>
</evidence>
<dbReference type="InterPro" id="IPR005149">
    <property type="entry name" value="Tscrpt_reg_PadR_N"/>
</dbReference>
<gene>
    <name evidence="2" type="ORF">RY67_2375</name>
</gene>
<dbReference type="AlphaFoldDB" id="A0A0M4LIT6"/>
<evidence type="ECO:0000259" key="1">
    <source>
        <dbReference type="Pfam" id="PF03551"/>
    </source>
</evidence>
<dbReference type="PANTHER" id="PTHR33169:SF26">
    <property type="entry name" value="CONSERVED PROTEIN"/>
    <property type="match status" value="1"/>
</dbReference>
<reference evidence="2 3" key="1">
    <citation type="submission" date="2014-12" db="EMBL/GenBank/DDBJ databases">
        <title>Complete genome sequence of Bifidobacterium longum subsp. infantis BT1.</title>
        <authorList>
            <person name="Kim J.F."/>
            <person name="Kwak M.-J."/>
        </authorList>
    </citation>
    <scope>NUCLEOTIDE SEQUENCE [LARGE SCALE GENOMIC DNA]</scope>
    <source>
        <strain evidence="2 3">BT1</strain>
    </source>
</reference>
<dbReference type="EMBL" id="CP010411">
    <property type="protein sequence ID" value="ALE10358.1"/>
    <property type="molecule type" value="Genomic_DNA"/>
</dbReference>
<proteinExistence type="predicted"/>
<dbReference type="InterPro" id="IPR036388">
    <property type="entry name" value="WH-like_DNA-bd_sf"/>
</dbReference>
<dbReference type="Gene3D" id="1.10.10.10">
    <property type="entry name" value="Winged helix-like DNA-binding domain superfamily/Winged helix DNA-binding domain"/>
    <property type="match status" value="1"/>
</dbReference>
<dbReference type="PANTHER" id="PTHR33169">
    <property type="entry name" value="PADR-FAMILY TRANSCRIPTIONAL REGULATOR"/>
    <property type="match status" value="1"/>
</dbReference>
<protein>
    <submittedName>
        <fullName evidence="2">Transcriptional regulator, PadR-like family</fullName>
    </submittedName>
</protein>
<dbReference type="SUPFAM" id="SSF46785">
    <property type="entry name" value="Winged helix' DNA-binding domain"/>
    <property type="match status" value="1"/>
</dbReference>
<dbReference type="InterPro" id="IPR052509">
    <property type="entry name" value="Metal_resp_DNA-bind_regulator"/>
</dbReference>
<feature type="domain" description="Transcription regulator PadR N-terminal" evidence="1">
    <location>
        <begin position="10"/>
        <end position="81"/>
    </location>
</feature>
<dbReference type="Pfam" id="PF03551">
    <property type="entry name" value="PadR"/>
    <property type="match status" value="1"/>
</dbReference>
<organism evidence="2 3">
    <name type="scientific">Bifidobacterium longum subsp. infantis</name>
    <dbReference type="NCBI Taxonomy" id="1682"/>
    <lineage>
        <taxon>Bacteria</taxon>
        <taxon>Bacillati</taxon>
        <taxon>Actinomycetota</taxon>
        <taxon>Actinomycetes</taxon>
        <taxon>Bifidobacteriales</taxon>
        <taxon>Bifidobacteriaceae</taxon>
        <taxon>Bifidobacterium</taxon>
    </lineage>
</organism>
<dbReference type="Proteomes" id="UP000067206">
    <property type="component" value="Chromosome"/>
</dbReference>
<evidence type="ECO:0000313" key="2">
    <source>
        <dbReference type="EMBL" id="ALE10358.1"/>
    </source>
</evidence>
<sequence length="183" mass="20976">MIMSLIEMMILGFLSERSMCGYELRKKMEQLQGYARKFSDGTVYPATNRLVEAGLISEQSEIRDGRQRRVFTLLEAGRNKLIEELRNTGGFNLTDITRWTVVLTFLGVVPDKSDRDAVLRRRYDLLNGHDVHFFYCDAGNPLSIEQIDDPYRRGIIAVHDAEIAAELDWLRSMLGIEDESVAQ</sequence>
<dbReference type="PATRIC" id="fig|1682.24.peg.2313"/>